<protein>
    <recommendedName>
        <fullName evidence="2">DNA repair protein Rev1 C-terminal domain-containing protein</fullName>
    </recommendedName>
</protein>
<dbReference type="InterPro" id="IPR025527">
    <property type="entry name" value="HUWE1/Rev1_UBM"/>
</dbReference>
<dbReference type="GO" id="GO:0003887">
    <property type="term" value="F:DNA-directed DNA polymerase activity"/>
    <property type="evidence" value="ECO:0007669"/>
    <property type="project" value="TreeGrafter"/>
</dbReference>
<dbReference type="PANTHER" id="PTHR45990:SF1">
    <property type="entry name" value="DNA REPAIR PROTEIN REV1"/>
    <property type="match status" value="1"/>
</dbReference>
<keyword evidence="1" id="KW-0808">Transferase</keyword>
<dbReference type="AlphaFoldDB" id="A0A1B6GNU3"/>
<gene>
    <name evidence="3" type="ORF">g.27904</name>
</gene>
<dbReference type="GO" id="GO:0017125">
    <property type="term" value="F:deoxycytidyl transferase activity"/>
    <property type="evidence" value="ECO:0007669"/>
    <property type="project" value="TreeGrafter"/>
</dbReference>
<dbReference type="GO" id="GO:0005634">
    <property type="term" value="C:nucleus"/>
    <property type="evidence" value="ECO:0007669"/>
    <property type="project" value="TreeGrafter"/>
</dbReference>
<dbReference type="GO" id="GO:0042276">
    <property type="term" value="P:error-prone translesion synthesis"/>
    <property type="evidence" value="ECO:0007669"/>
    <property type="project" value="TreeGrafter"/>
</dbReference>
<dbReference type="Gene3D" id="6.10.250.1630">
    <property type="match status" value="1"/>
</dbReference>
<organism evidence="3">
    <name type="scientific">Cuerna arida</name>
    <dbReference type="NCBI Taxonomy" id="1464854"/>
    <lineage>
        <taxon>Eukaryota</taxon>
        <taxon>Metazoa</taxon>
        <taxon>Ecdysozoa</taxon>
        <taxon>Arthropoda</taxon>
        <taxon>Hexapoda</taxon>
        <taxon>Insecta</taxon>
        <taxon>Pterygota</taxon>
        <taxon>Neoptera</taxon>
        <taxon>Paraneoptera</taxon>
        <taxon>Hemiptera</taxon>
        <taxon>Auchenorrhyncha</taxon>
        <taxon>Membracoidea</taxon>
        <taxon>Cicadellidae</taxon>
        <taxon>Cicadellinae</taxon>
        <taxon>Proconiini</taxon>
        <taxon>Cuerna</taxon>
    </lineage>
</organism>
<reference evidence="3" key="1">
    <citation type="submission" date="2015-11" db="EMBL/GenBank/DDBJ databases">
        <title>De novo transcriptome assembly of four potential Pierce s Disease insect vectors from Arizona vineyards.</title>
        <authorList>
            <person name="Tassone E.E."/>
        </authorList>
    </citation>
    <scope>NUCLEOTIDE SEQUENCE</scope>
</reference>
<dbReference type="Pfam" id="PF14377">
    <property type="entry name" value="UBM"/>
    <property type="match status" value="2"/>
</dbReference>
<dbReference type="EMBL" id="GECZ01005663">
    <property type="protein sequence ID" value="JAS64106.1"/>
    <property type="molecule type" value="Transcribed_RNA"/>
</dbReference>
<dbReference type="Pfam" id="PF16727">
    <property type="entry name" value="REV1_C"/>
    <property type="match status" value="1"/>
</dbReference>
<dbReference type="Gene3D" id="1.20.58.1280">
    <property type="entry name" value="DNA repair protein Rev1, C-terminal domain"/>
    <property type="match status" value="1"/>
</dbReference>
<name>A0A1B6GNU3_9HEMI</name>
<sequence>ANSQGKEENVSSSSGIDQFFTAKKHVPNRTRVKLKNLIRPAEIDKGVLEALPEDIRQEIMQEYGMETEVLDEGNKKEANKPIQYDCGVNISQIDLDVLEELPLEIKKEIQSSMITNKRSTRKKVDNDLAVTVDTGPKLDENLPPSEVRALIKAWTTSEDSPQACDVNMLTDYLQGLVSTRRLDSLDICISCLHRYIEKRHSKVWQEVYNSVVTSVQQIMMAVYGLRLRVPCTFSD</sequence>
<feature type="non-terminal residue" evidence="3">
    <location>
        <position position="1"/>
    </location>
</feature>
<evidence type="ECO:0000259" key="2">
    <source>
        <dbReference type="Pfam" id="PF16727"/>
    </source>
</evidence>
<evidence type="ECO:0000313" key="3">
    <source>
        <dbReference type="EMBL" id="JAS64106.1"/>
    </source>
</evidence>
<dbReference type="InterPro" id="IPR031991">
    <property type="entry name" value="Rev1_C"/>
</dbReference>
<accession>A0A1B6GNU3</accession>
<proteinExistence type="predicted"/>
<dbReference type="InterPro" id="IPR038401">
    <property type="entry name" value="Rev1_C_sf"/>
</dbReference>
<feature type="domain" description="DNA repair protein Rev1 C-terminal" evidence="2">
    <location>
        <begin position="146"/>
        <end position="225"/>
    </location>
</feature>
<evidence type="ECO:0000256" key="1">
    <source>
        <dbReference type="ARBA" id="ARBA00022679"/>
    </source>
</evidence>
<dbReference type="PANTHER" id="PTHR45990">
    <property type="entry name" value="DNA REPAIR PROTEIN REV1"/>
    <property type="match status" value="1"/>
</dbReference>
<dbReference type="GO" id="GO:0070987">
    <property type="term" value="P:error-free translesion synthesis"/>
    <property type="evidence" value="ECO:0007669"/>
    <property type="project" value="TreeGrafter"/>
</dbReference>